<keyword evidence="2" id="KW-1185">Reference proteome</keyword>
<dbReference type="EMBL" id="OZ034832">
    <property type="protein sequence ID" value="CAL1689501.1"/>
    <property type="molecule type" value="Genomic_DNA"/>
</dbReference>
<protein>
    <submittedName>
        <fullName evidence="1">Uncharacterized protein</fullName>
    </submittedName>
</protein>
<name>A0AAV2PCK6_9HYME</name>
<reference evidence="1" key="1">
    <citation type="submission" date="2024-04" db="EMBL/GenBank/DDBJ databases">
        <authorList>
            <consortium name="Molecular Ecology Group"/>
        </authorList>
    </citation>
    <scope>NUCLEOTIDE SEQUENCE</scope>
</reference>
<gene>
    <name evidence="1" type="ORF">LPLAT_LOCUS14415</name>
</gene>
<dbReference type="AlphaFoldDB" id="A0AAV2PCK6"/>
<organism evidence="1 2">
    <name type="scientific">Lasius platythorax</name>
    <dbReference type="NCBI Taxonomy" id="488582"/>
    <lineage>
        <taxon>Eukaryota</taxon>
        <taxon>Metazoa</taxon>
        <taxon>Ecdysozoa</taxon>
        <taxon>Arthropoda</taxon>
        <taxon>Hexapoda</taxon>
        <taxon>Insecta</taxon>
        <taxon>Pterygota</taxon>
        <taxon>Neoptera</taxon>
        <taxon>Endopterygota</taxon>
        <taxon>Hymenoptera</taxon>
        <taxon>Apocrita</taxon>
        <taxon>Aculeata</taxon>
        <taxon>Formicoidea</taxon>
        <taxon>Formicidae</taxon>
        <taxon>Formicinae</taxon>
        <taxon>Lasius</taxon>
        <taxon>Lasius</taxon>
    </lineage>
</organism>
<proteinExistence type="predicted"/>
<accession>A0AAV2PCK6</accession>
<evidence type="ECO:0000313" key="1">
    <source>
        <dbReference type="EMBL" id="CAL1689501.1"/>
    </source>
</evidence>
<sequence>MTSGQLLDRHRCERVPLFRLVGLVDAADRRLQSCMNEAKRSAHSRLLFGPLDFWLDPVIRDVTTAYVFHGAVRQAAGPPIFDG</sequence>
<dbReference type="Proteomes" id="UP001497644">
    <property type="component" value="Chromosome 9"/>
</dbReference>
<evidence type="ECO:0000313" key="2">
    <source>
        <dbReference type="Proteomes" id="UP001497644"/>
    </source>
</evidence>